<name>A0A6J5L8U7_9CAUD</name>
<gene>
    <name evidence="2" type="ORF">UFOVP119_59</name>
</gene>
<feature type="domain" description="DUF7694" evidence="1">
    <location>
        <begin position="57"/>
        <end position="115"/>
    </location>
</feature>
<protein>
    <recommendedName>
        <fullName evidence="1">DUF7694 domain-containing protein</fullName>
    </recommendedName>
</protein>
<sequence>MKPMNRAKAIPPTWTRFYADAAKMGVSLDEAKTAYQRAIDQECWRNDLYVVLVDRYADGSAHLSIRRDDRGAARDWRHFQQIKNDILGPEVEAVELYPAESRVVDEANQFHLWSIPLGQRIGIGYRDGLRDYRGGDTFKQRPEGEEL</sequence>
<evidence type="ECO:0000259" key="1">
    <source>
        <dbReference type="Pfam" id="PF24746"/>
    </source>
</evidence>
<dbReference type="EMBL" id="LR796238">
    <property type="protein sequence ID" value="CAB4130435.1"/>
    <property type="molecule type" value="Genomic_DNA"/>
</dbReference>
<proteinExistence type="predicted"/>
<reference evidence="2" key="1">
    <citation type="submission" date="2020-04" db="EMBL/GenBank/DDBJ databases">
        <authorList>
            <person name="Chiriac C."/>
            <person name="Salcher M."/>
            <person name="Ghai R."/>
            <person name="Kavagutti S V."/>
        </authorList>
    </citation>
    <scope>NUCLEOTIDE SEQUENCE</scope>
</reference>
<evidence type="ECO:0000313" key="2">
    <source>
        <dbReference type="EMBL" id="CAB4130435.1"/>
    </source>
</evidence>
<dbReference type="Pfam" id="PF24746">
    <property type="entry name" value="DUF7694"/>
    <property type="match status" value="1"/>
</dbReference>
<organism evidence="2">
    <name type="scientific">uncultured Caudovirales phage</name>
    <dbReference type="NCBI Taxonomy" id="2100421"/>
    <lineage>
        <taxon>Viruses</taxon>
        <taxon>Duplodnaviria</taxon>
        <taxon>Heunggongvirae</taxon>
        <taxon>Uroviricota</taxon>
        <taxon>Caudoviricetes</taxon>
        <taxon>Peduoviridae</taxon>
        <taxon>Maltschvirus</taxon>
        <taxon>Maltschvirus maltsch</taxon>
    </lineage>
</organism>
<dbReference type="InterPro" id="IPR056111">
    <property type="entry name" value="DUF7694"/>
</dbReference>
<accession>A0A6J5L8U7</accession>